<reference evidence="4" key="2">
    <citation type="journal article" date="2021" name="PeerJ">
        <title>Extensive microbial diversity within the chicken gut microbiome revealed by metagenomics and culture.</title>
        <authorList>
            <person name="Gilroy R."/>
            <person name="Ravi A."/>
            <person name="Getino M."/>
            <person name="Pursley I."/>
            <person name="Horton D.L."/>
            <person name="Alikhan N.F."/>
            <person name="Baker D."/>
            <person name="Gharbi K."/>
            <person name="Hall N."/>
            <person name="Watson M."/>
            <person name="Adriaenssens E.M."/>
            <person name="Foster-Nyarko E."/>
            <person name="Jarju S."/>
            <person name="Secka A."/>
            <person name="Antonio M."/>
            <person name="Oren A."/>
            <person name="Chaudhuri R.R."/>
            <person name="La Ragione R."/>
            <person name="Hildebrand F."/>
            <person name="Pallen M.J."/>
        </authorList>
    </citation>
    <scope>NUCLEOTIDE SEQUENCE</scope>
    <source>
        <strain evidence="4">ChiBcec15-4380</strain>
    </source>
</reference>
<keyword evidence="3" id="KW-0472">Membrane</keyword>
<accession>A0A9D1IVN8</accession>
<evidence type="ECO:0000313" key="5">
    <source>
        <dbReference type="Proteomes" id="UP000824239"/>
    </source>
</evidence>
<dbReference type="EMBL" id="DVHE01000017">
    <property type="protein sequence ID" value="HIR50152.1"/>
    <property type="molecule type" value="Genomic_DNA"/>
</dbReference>
<name>A0A9D1IVN8_9FIRM</name>
<evidence type="ECO:0000256" key="3">
    <source>
        <dbReference type="SAM" id="Phobius"/>
    </source>
</evidence>
<keyword evidence="1 3" id="KW-0812">Transmembrane</keyword>
<evidence type="ECO:0000313" key="4">
    <source>
        <dbReference type="EMBL" id="HIR50152.1"/>
    </source>
</evidence>
<proteinExistence type="predicted"/>
<dbReference type="GO" id="GO:0016020">
    <property type="term" value="C:membrane"/>
    <property type="evidence" value="ECO:0007669"/>
    <property type="project" value="InterPro"/>
</dbReference>
<dbReference type="Pfam" id="PF07155">
    <property type="entry name" value="ECF-ribofla_trS"/>
    <property type="match status" value="1"/>
</dbReference>
<dbReference type="AlphaFoldDB" id="A0A9D1IVN8"/>
<gene>
    <name evidence="4" type="ORF">IAA53_02505</name>
</gene>
<dbReference type="PANTHER" id="PTHR37815">
    <property type="entry name" value="UPF0397 PROTEIN BC_2624-RELATED"/>
    <property type="match status" value="1"/>
</dbReference>
<feature type="transmembrane region" description="Helical" evidence="3">
    <location>
        <begin position="82"/>
        <end position="102"/>
    </location>
</feature>
<organism evidence="4 5">
    <name type="scientific">Candidatus Avoscillospira avicola</name>
    <dbReference type="NCBI Taxonomy" id="2840706"/>
    <lineage>
        <taxon>Bacteria</taxon>
        <taxon>Bacillati</taxon>
        <taxon>Bacillota</taxon>
        <taxon>Clostridia</taxon>
        <taxon>Eubacteriales</taxon>
        <taxon>Oscillospiraceae</taxon>
        <taxon>Oscillospiraceae incertae sedis</taxon>
        <taxon>Candidatus Avoscillospira</taxon>
    </lineage>
</organism>
<dbReference type="InterPro" id="IPR009825">
    <property type="entry name" value="ECF_substrate-spec-like"/>
</dbReference>
<feature type="transmembrane region" description="Helical" evidence="3">
    <location>
        <begin position="158"/>
        <end position="180"/>
    </location>
</feature>
<protein>
    <submittedName>
        <fullName evidence="4">ECF transporter S component</fullName>
    </submittedName>
</protein>
<feature type="transmembrane region" description="Helical" evidence="3">
    <location>
        <begin position="43"/>
        <end position="70"/>
    </location>
</feature>
<dbReference type="Proteomes" id="UP000824239">
    <property type="component" value="Unassembled WGS sequence"/>
</dbReference>
<reference evidence="4" key="1">
    <citation type="submission" date="2020-10" db="EMBL/GenBank/DDBJ databases">
        <authorList>
            <person name="Gilroy R."/>
        </authorList>
    </citation>
    <scope>NUCLEOTIDE SEQUENCE</scope>
    <source>
        <strain evidence="4">ChiBcec15-4380</strain>
    </source>
</reference>
<comment type="caution">
    <text evidence="4">The sequence shown here is derived from an EMBL/GenBank/DDBJ whole genome shotgun (WGS) entry which is preliminary data.</text>
</comment>
<keyword evidence="2 3" id="KW-1133">Transmembrane helix</keyword>
<dbReference type="Gene3D" id="1.10.1760.20">
    <property type="match status" value="1"/>
</dbReference>
<evidence type="ECO:0000256" key="1">
    <source>
        <dbReference type="ARBA" id="ARBA00022692"/>
    </source>
</evidence>
<feature type="transmembrane region" description="Helical" evidence="3">
    <location>
        <begin position="108"/>
        <end position="128"/>
    </location>
</feature>
<evidence type="ECO:0000256" key="2">
    <source>
        <dbReference type="ARBA" id="ARBA00022989"/>
    </source>
</evidence>
<sequence length="187" mass="19210">MNTHLSTKRIVLTGLLAALVVAGSAIRITVPVEITGTTSIHLGNILCALSGILLGPWLGGAAAGIGSALYDLTNPLYVSEAWITFLFKGAYGLAAGLVAWRVLGQCSYRRAVAATAAGAVVYAVLYLLKSYFYNGLLLGGLAPAAALVTVAGKLPATVFNAVVAVVAAPLLAVAIQKALVKQHLRLQ</sequence>
<dbReference type="PANTHER" id="PTHR37815:SF3">
    <property type="entry name" value="UPF0397 PROTEIN SPR0429"/>
    <property type="match status" value="1"/>
</dbReference>